<feature type="binding site" evidence="13">
    <location>
        <position position="403"/>
    </location>
    <ligand>
        <name>substrate</name>
    </ligand>
</feature>
<dbReference type="NCBIfam" id="TIGR00232">
    <property type="entry name" value="tktlase_bact"/>
    <property type="match status" value="1"/>
</dbReference>
<keyword evidence="9 14" id="KW-0786">Thiamine pyrophosphate</keyword>
<dbReference type="OrthoDB" id="8732661at2"/>
<dbReference type="Proteomes" id="UP000280296">
    <property type="component" value="Unassembled WGS sequence"/>
</dbReference>
<comment type="subunit">
    <text evidence="4">Homodimer.</text>
</comment>
<dbReference type="PANTHER" id="PTHR43522">
    <property type="entry name" value="TRANSKETOLASE"/>
    <property type="match status" value="1"/>
</dbReference>
<reference evidence="18 19" key="1">
    <citation type="submission" date="2018-12" db="EMBL/GenBank/DDBJ databases">
        <authorList>
            <person name="Toschakov S.V."/>
        </authorList>
    </citation>
    <scope>NUCLEOTIDE SEQUENCE [LARGE SCALE GENOMIC DNA]</scope>
    <source>
        <strain evidence="18 19">GM2012</strain>
    </source>
</reference>
<feature type="binding site" evidence="14">
    <location>
        <position position="74"/>
    </location>
    <ligand>
        <name>thiamine diphosphate</name>
        <dbReference type="ChEBI" id="CHEBI:58937"/>
    </ligand>
</feature>
<evidence type="ECO:0000256" key="3">
    <source>
        <dbReference type="ARBA" id="ARBA00007131"/>
    </source>
</evidence>
<gene>
    <name evidence="18" type="primary">tkt</name>
    <name evidence="18" type="ORF">TsocGM_07685</name>
</gene>
<feature type="binding site" evidence="13">
    <location>
        <position position="34"/>
    </location>
    <ligand>
        <name>substrate</name>
    </ligand>
</feature>
<dbReference type="FunFam" id="3.40.50.970:FF:000004">
    <property type="entry name" value="Transketolase"/>
    <property type="match status" value="1"/>
</dbReference>
<comment type="similarity">
    <text evidence="3">Belongs to the transketolase family.</text>
</comment>
<dbReference type="SUPFAM" id="SSF52922">
    <property type="entry name" value="TK C-terminal domain-like"/>
    <property type="match status" value="1"/>
</dbReference>
<dbReference type="SMART" id="SM00861">
    <property type="entry name" value="Transket_pyr"/>
    <property type="match status" value="1"/>
</dbReference>
<evidence type="ECO:0000313" key="19">
    <source>
        <dbReference type="Proteomes" id="UP000280296"/>
    </source>
</evidence>
<dbReference type="InterPro" id="IPR029061">
    <property type="entry name" value="THDP-binding"/>
</dbReference>
<evidence type="ECO:0000256" key="15">
    <source>
        <dbReference type="PIRSR" id="PIRSR605478-4"/>
    </source>
</evidence>
<evidence type="ECO:0000259" key="17">
    <source>
        <dbReference type="SMART" id="SM00861"/>
    </source>
</evidence>
<dbReference type="InterPro" id="IPR005478">
    <property type="entry name" value="Transketolase_bac-like"/>
</dbReference>
<feature type="domain" description="Transketolase-like pyrimidine-binding" evidence="17">
    <location>
        <begin position="373"/>
        <end position="545"/>
    </location>
</feature>
<evidence type="ECO:0000256" key="5">
    <source>
        <dbReference type="ARBA" id="ARBA00013152"/>
    </source>
</evidence>
<dbReference type="AlphaFoldDB" id="A0A432MMQ4"/>
<name>A0A432MMQ4_9BACT</name>
<feature type="binding site" evidence="14">
    <location>
        <begin position="135"/>
        <end position="137"/>
    </location>
    <ligand>
        <name>thiamine diphosphate</name>
        <dbReference type="ChEBI" id="CHEBI:58937"/>
    </ligand>
</feature>
<dbReference type="GO" id="GO:0004802">
    <property type="term" value="F:transketolase activity"/>
    <property type="evidence" value="ECO:0007669"/>
    <property type="project" value="UniProtKB-UniRule"/>
</dbReference>
<evidence type="ECO:0000256" key="6">
    <source>
        <dbReference type="ARBA" id="ARBA00022679"/>
    </source>
</evidence>
<evidence type="ECO:0000256" key="8">
    <source>
        <dbReference type="ARBA" id="ARBA00022842"/>
    </source>
</evidence>
<keyword evidence="19" id="KW-1185">Reference proteome</keyword>
<dbReference type="CDD" id="cd07033">
    <property type="entry name" value="TPP_PYR_DXS_TK_like"/>
    <property type="match status" value="1"/>
</dbReference>
<dbReference type="InterPro" id="IPR033247">
    <property type="entry name" value="Transketolase_fam"/>
</dbReference>
<comment type="cofactor">
    <cofactor evidence="15">
        <name>Mg(2+)</name>
        <dbReference type="ChEBI" id="CHEBI:18420"/>
    </cofactor>
    <text evidence="15">Binds 1 Mg(2+) ion per subunit. Can also utilize other divalent metal cations, such as Ca(2+), Mn(2+) and Co(2+).</text>
</comment>
<dbReference type="InterPro" id="IPR055152">
    <property type="entry name" value="Transketolase-like_C_2"/>
</dbReference>
<comment type="catalytic activity">
    <reaction evidence="10">
        <text>D-sedoheptulose 7-phosphate + D-glyceraldehyde 3-phosphate = aldehydo-D-ribose 5-phosphate + D-xylulose 5-phosphate</text>
        <dbReference type="Rhea" id="RHEA:10508"/>
        <dbReference type="ChEBI" id="CHEBI:57483"/>
        <dbReference type="ChEBI" id="CHEBI:57737"/>
        <dbReference type="ChEBI" id="CHEBI:58273"/>
        <dbReference type="ChEBI" id="CHEBI:59776"/>
        <dbReference type="EC" id="2.2.1.1"/>
    </reaction>
</comment>
<dbReference type="InterPro" id="IPR020826">
    <property type="entry name" value="Transketolase_BS"/>
</dbReference>
<evidence type="ECO:0000256" key="2">
    <source>
        <dbReference type="ARBA" id="ARBA00001941"/>
    </source>
</evidence>
<feature type="binding site" evidence="14">
    <location>
        <position position="457"/>
    </location>
    <ligand>
        <name>thiamine diphosphate</name>
        <dbReference type="ChEBI" id="CHEBI:58937"/>
    </ligand>
</feature>
<evidence type="ECO:0000256" key="1">
    <source>
        <dbReference type="ARBA" id="ARBA00001913"/>
    </source>
</evidence>
<feature type="active site" description="Proton donor" evidence="12">
    <location>
        <position position="432"/>
    </location>
</feature>
<evidence type="ECO:0000256" key="13">
    <source>
        <dbReference type="PIRSR" id="PIRSR605478-2"/>
    </source>
</evidence>
<dbReference type="InterPro" id="IPR005474">
    <property type="entry name" value="Transketolase_N"/>
</dbReference>
<feature type="site" description="Important for catalytic activity" evidence="16">
    <location>
        <position position="281"/>
    </location>
</feature>
<comment type="cofactor">
    <cofactor evidence="2">
        <name>Co(2+)</name>
        <dbReference type="ChEBI" id="CHEBI:48828"/>
    </cofactor>
</comment>
<sequence length="693" mass="75633">MTVATRSQAELDLLCINTIRTLSMDAVQAANSGHPGTPVALAPVAYALWQGFLRFDPADPIWPNRDRFVLSAGHASMLLYSLLHLTGVRAVDPKYEILGEPSVPLESIKKFRQLASKCPGHPEYRWTSGVETTTGPLGQGVATSVGMAIAGKWMAEHFNRPEFPMFDFDVYAIAGDGCLMEGASYEAASLAGHLKLSNLCWIYDNNRITIEGSTDLAFSEDVATRFIAAGWNVTRVGDANDLEMLSRAFQTFKGEQHRPTLIIVDSHIGYGTAKQGSHTAHGEPLGEQVIAEFKERFGLSPEAFHVPGGVYDRFQEGIGRRGKSLRDAWYVKFDEYKARFPELAEQLELMQRRELPEGWDRDLPSFPADEKGLAGRAASSKVLNAVARNVPWFIGGSADLTPSTKTRIESPEAGDFQAGSYGGRNLHFGVRELGMGACLNGMALTKVRPYGSGFFIFSDFSRPAIRLAALMEIPVIYIFTHDSIGVGEDGPTHQPIEQLASLRAIPNMYTIRPGDANEIVEAWRFIMKLKHEPACLVLTRQNVPTLDRSRYAAASGLARGAYVLADPPSGAEPEVILLASGSEVPLCASAFERLIADGVAARVVSMPCWELFEHQDVSYREAVLPPHITARVSVEQAATFGWERYVGPKGHMIGMQTFGASAPLKELQKKFGFTVDNVVAKAKELVSGATAPA</sequence>
<dbReference type="GO" id="GO:0009052">
    <property type="term" value="P:pentose-phosphate shunt, non-oxidative branch"/>
    <property type="evidence" value="ECO:0007669"/>
    <property type="project" value="UniProtKB-ARBA"/>
</dbReference>
<evidence type="ECO:0000256" key="4">
    <source>
        <dbReference type="ARBA" id="ARBA00011738"/>
    </source>
</evidence>
<feature type="binding site" evidence="15">
    <location>
        <position position="206"/>
    </location>
    <ligand>
        <name>Mg(2+)</name>
        <dbReference type="ChEBI" id="CHEBI:18420"/>
    </ligand>
</feature>
<dbReference type="EC" id="2.2.1.1" evidence="5 11"/>
<feature type="binding site" evidence="14">
    <location>
        <position position="281"/>
    </location>
    <ligand>
        <name>thiamine diphosphate</name>
        <dbReference type="ChEBI" id="CHEBI:58937"/>
    </ligand>
</feature>
<evidence type="ECO:0000256" key="16">
    <source>
        <dbReference type="PIRSR" id="PIRSR605478-5"/>
    </source>
</evidence>
<comment type="cofactor">
    <cofactor evidence="14">
        <name>thiamine diphosphate</name>
        <dbReference type="ChEBI" id="CHEBI:58937"/>
    </cofactor>
    <text evidence="14">Binds 1 thiamine pyrophosphate per subunit. During the reaction, the substrate forms a covalent intermediate with the cofactor.</text>
</comment>
<feature type="site" description="Important for catalytic activity" evidence="16">
    <location>
        <position position="34"/>
    </location>
</feature>
<evidence type="ECO:0000256" key="14">
    <source>
        <dbReference type="PIRSR" id="PIRSR605478-3"/>
    </source>
</evidence>
<feature type="binding site" evidence="14">
    <location>
        <position position="177"/>
    </location>
    <ligand>
        <name>thiamine diphosphate</name>
        <dbReference type="ChEBI" id="CHEBI:58937"/>
    </ligand>
</feature>
<evidence type="ECO:0000256" key="12">
    <source>
        <dbReference type="PIRSR" id="PIRSR605478-1"/>
    </source>
</evidence>
<reference evidence="18 19" key="2">
    <citation type="submission" date="2019-01" db="EMBL/GenBank/DDBJ databases">
        <title>Tautonia sociabilis, a novel thermotolerant planctomycete of Isosphaeraceae family, isolated from a 4000 m deep subterranean habitat.</title>
        <authorList>
            <person name="Kovaleva O.L."/>
            <person name="Elcheninov A.G."/>
            <person name="Van Heerden E."/>
            <person name="Toshchakov S.V."/>
            <person name="Novikov A."/>
            <person name="Bonch-Osmolovskaya E.A."/>
            <person name="Kublanov I.V."/>
        </authorList>
    </citation>
    <scope>NUCLEOTIDE SEQUENCE [LARGE SCALE GENOMIC DNA]</scope>
    <source>
        <strain evidence="18 19">GM2012</strain>
    </source>
</reference>
<dbReference type="FunFam" id="3.40.50.970:FF:000003">
    <property type="entry name" value="Transketolase"/>
    <property type="match status" value="1"/>
</dbReference>
<evidence type="ECO:0000313" key="18">
    <source>
        <dbReference type="EMBL" id="RUL88396.1"/>
    </source>
</evidence>
<feature type="binding site" evidence="13">
    <location>
        <position position="481"/>
    </location>
    <ligand>
        <name>substrate</name>
    </ligand>
</feature>
<dbReference type="PANTHER" id="PTHR43522:SF2">
    <property type="entry name" value="TRANSKETOLASE 1-RELATED"/>
    <property type="match status" value="1"/>
</dbReference>
<feature type="binding site" evidence="15">
    <location>
        <position position="208"/>
    </location>
    <ligand>
        <name>Mg(2+)</name>
        <dbReference type="ChEBI" id="CHEBI:18420"/>
    </ligand>
</feature>
<dbReference type="Pfam" id="PF22613">
    <property type="entry name" value="Transketolase_C_1"/>
    <property type="match status" value="1"/>
</dbReference>
<dbReference type="CDD" id="cd02012">
    <property type="entry name" value="TPP_TK"/>
    <property type="match status" value="1"/>
</dbReference>
<dbReference type="GO" id="GO:0046872">
    <property type="term" value="F:metal ion binding"/>
    <property type="evidence" value="ECO:0007669"/>
    <property type="project" value="UniProtKB-KW"/>
</dbReference>
<keyword evidence="6 18" id="KW-0808">Transferase</keyword>
<evidence type="ECO:0000256" key="7">
    <source>
        <dbReference type="ARBA" id="ARBA00022723"/>
    </source>
</evidence>
<keyword evidence="7 15" id="KW-0479">Metal-binding</keyword>
<dbReference type="Pfam" id="PF02779">
    <property type="entry name" value="Transket_pyr"/>
    <property type="match status" value="1"/>
</dbReference>
<dbReference type="InterPro" id="IPR005475">
    <property type="entry name" value="Transketolase-like_Pyr-bd"/>
</dbReference>
<dbReference type="InterPro" id="IPR009014">
    <property type="entry name" value="Transketo_C/PFOR_II"/>
</dbReference>
<dbReference type="SUPFAM" id="SSF52518">
    <property type="entry name" value="Thiamin diphosphate-binding fold (THDP-binding)"/>
    <property type="match status" value="2"/>
</dbReference>
<dbReference type="GO" id="GO:0005829">
    <property type="term" value="C:cytosol"/>
    <property type="evidence" value="ECO:0007669"/>
    <property type="project" value="TreeGrafter"/>
</dbReference>
<feature type="binding site" evidence="13">
    <location>
        <position position="493"/>
    </location>
    <ligand>
        <name>substrate</name>
    </ligand>
</feature>
<dbReference type="EMBL" id="RYZH01000011">
    <property type="protein sequence ID" value="RUL88396.1"/>
    <property type="molecule type" value="Genomic_DNA"/>
</dbReference>
<feature type="binding site" evidence="13">
    <location>
        <position position="281"/>
    </location>
    <ligand>
        <name>substrate</name>
    </ligand>
</feature>
<feature type="binding site" evidence="15">
    <location>
        <position position="176"/>
    </location>
    <ligand>
        <name>Mg(2+)</name>
        <dbReference type="ChEBI" id="CHEBI:18420"/>
    </ligand>
</feature>
<dbReference type="Gene3D" id="3.40.50.920">
    <property type="match status" value="1"/>
</dbReference>
<dbReference type="FunFam" id="3.40.50.920:FF:000003">
    <property type="entry name" value="Transketolase"/>
    <property type="match status" value="1"/>
</dbReference>
<feature type="binding site" evidence="13">
    <location>
        <position position="489"/>
    </location>
    <ligand>
        <name>substrate</name>
    </ligand>
</feature>
<feature type="binding site" evidence="14">
    <location>
        <position position="206"/>
    </location>
    <ligand>
        <name>thiamine diphosphate</name>
        <dbReference type="ChEBI" id="CHEBI:58937"/>
    </ligand>
</feature>
<dbReference type="RefSeq" id="WP_126724723.1">
    <property type="nucleotide sequence ID" value="NZ_RYZH01000011.1"/>
</dbReference>
<comment type="cofactor">
    <cofactor evidence="1">
        <name>Ca(2+)</name>
        <dbReference type="ChEBI" id="CHEBI:29108"/>
    </cofactor>
</comment>
<comment type="caution">
    <text evidence="18">The sequence shown here is derived from an EMBL/GenBank/DDBJ whole genome shotgun (WGS) entry which is preliminary data.</text>
</comment>
<keyword evidence="8 15" id="KW-0460">Magnesium</keyword>
<feature type="binding site" evidence="13">
    <location>
        <position position="376"/>
    </location>
    <ligand>
        <name>substrate</name>
    </ligand>
</feature>
<dbReference type="Pfam" id="PF00456">
    <property type="entry name" value="Transketolase_N"/>
    <property type="match status" value="1"/>
</dbReference>
<evidence type="ECO:0000256" key="9">
    <source>
        <dbReference type="ARBA" id="ARBA00023052"/>
    </source>
</evidence>
<evidence type="ECO:0000256" key="10">
    <source>
        <dbReference type="ARBA" id="ARBA00049473"/>
    </source>
</evidence>
<feature type="binding site" evidence="13">
    <location>
        <position position="540"/>
    </location>
    <ligand>
        <name>substrate</name>
    </ligand>
</feature>
<dbReference type="PROSITE" id="PS00802">
    <property type="entry name" value="TRANSKETOLASE_2"/>
    <property type="match status" value="1"/>
</dbReference>
<accession>A0A432MMQ4</accession>
<evidence type="ECO:0000256" key="11">
    <source>
        <dbReference type="NCBIfam" id="TIGR00232"/>
    </source>
</evidence>
<dbReference type="Gene3D" id="3.40.50.970">
    <property type="match status" value="2"/>
</dbReference>
<proteinExistence type="inferred from homology"/>
<organism evidence="18 19">
    <name type="scientific">Tautonia sociabilis</name>
    <dbReference type="NCBI Taxonomy" id="2080755"/>
    <lineage>
        <taxon>Bacteria</taxon>
        <taxon>Pseudomonadati</taxon>
        <taxon>Planctomycetota</taxon>
        <taxon>Planctomycetia</taxon>
        <taxon>Isosphaerales</taxon>
        <taxon>Isosphaeraceae</taxon>
        <taxon>Tautonia</taxon>
    </lineage>
</organism>
<protein>
    <recommendedName>
        <fullName evidence="5 11">Transketolase</fullName>
        <ecNumber evidence="5 11">2.2.1.1</ecNumber>
    </recommendedName>
</protein>